<protein>
    <submittedName>
        <fullName evidence="1">Uncharacterized protein</fullName>
    </submittedName>
</protein>
<gene>
    <name evidence="1" type="ORF">S06H3_16347</name>
</gene>
<dbReference type="AlphaFoldDB" id="X1NC21"/>
<dbReference type="EMBL" id="BARV01008083">
    <property type="protein sequence ID" value="GAI16214.1"/>
    <property type="molecule type" value="Genomic_DNA"/>
</dbReference>
<evidence type="ECO:0000313" key="1">
    <source>
        <dbReference type="EMBL" id="GAI16214.1"/>
    </source>
</evidence>
<comment type="caution">
    <text evidence="1">The sequence shown here is derived from an EMBL/GenBank/DDBJ whole genome shotgun (WGS) entry which is preliminary data.</text>
</comment>
<name>X1NC21_9ZZZZ</name>
<organism evidence="1">
    <name type="scientific">marine sediment metagenome</name>
    <dbReference type="NCBI Taxonomy" id="412755"/>
    <lineage>
        <taxon>unclassified sequences</taxon>
        <taxon>metagenomes</taxon>
        <taxon>ecological metagenomes</taxon>
    </lineage>
</organism>
<feature type="non-terminal residue" evidence="1">
    <location>
        <position position="1"/>
    </location>
</feature>
<reference evidence="1" key="1">
    <citation type="journal article" date="2014" name="Front. Microbiol.">
        <title>High frequency of phylogenetically diverse reductive dehalogenase-homologous genes in deep subseafloor sedimentary metagenomes.</title>
        <authorList>
            <person name="Kawai M."/>
            <person name="Futagami T."/>
            <person name="Toyoda A."/>
            <person name="Takaki Y."/>
            <person name="Nishi S."/>
            <person name="Hori S."/>
            <person name="Arai W."/>
            <person name="Tsubouchi T."/>
            <person name="Morono Y."/>
            <person name="Uchiyama I."/>
            <person name="Ito T."/>
            <person name="Fujiyama A."/>
            <person name="Inagaki F."/>
            <person name="Takami H."/>
        </authorList>
    </citation>
    <scope>NUCLEOTIDE SEQUENCE</scope>
    <source>
        <strain evidence="1">Expedition CK06-06</strain>
    </source>
</reference>
<proteinExistence type="predicted"/>
<sequence length="41" mass="4801">GKNGRRTALEKYSFDTIENTIRESVKEVMTNRENKKEQNEG</sequence>
<accession>X1NC21</accession>